<evidence type="ECO:0000313" key="2">
    <source>
        <dbReference type="Proteomes" id="UP000699042"/>
    </source>
</evidence>
<accession>A0A9P7QUT8</accession>
<comment type="caution">
    <text evidence="1">The sequence shown here is derived from an EMBL/GenBank/DDBJ whole genome shotgun (WGS) entry which is preliminary data.</text>
</comment>
<keyword evidence="2" id="KW-1185">Reference proteome</keyword>
<reference evidence="1" key="1">
    <citation type="submission" date="2021-05" db="EMBL/GenBank/DDBJ databases">
        <title>Comparative genomics of three Colletotrichum scovillei strains and genetic complementation revealed genes involved fungal growth and virulence on chili pepper.</title>
        <authorList>
            <person name="Hsieh D.-K."/>
            <person name="Chuang S.-C."/>
            <person name="Chen C.-Y."/>
            <person name="Chao Y.-T."/>
            <person name="Lu M.-Y.J."/>
            <person name="Lee M.-H."/>
            <person name="Shih M.-C."/>
        </authorList>
    </citation>
    <scope>NUCLEOTIDE SEQUENCE</scope>
    <source>
        <strain evidence="1">Coll-153</strain>
    </source>
</reference>
<feature type="non-terminal residue" evidence="1">
    <location>
        <position position="73"/>
    </location>
</feature>
<protein>
    <submittedName>
        <fullName evidence="1">Uncharacterized protein</fullName>
    </submittedName>
</protein>
<dbReference type="AlphaFoldDB" id="A0A9P7QUT8"/>
<proteinExistence type="predicted"/>
<gene>
    <name evidence="1" type="ORF">JMJ77_003272</name>
</gene>
<organism evidence="1 2">
    <name type="scientific">Colletotrichum scovillei</name>
    <dbReference type="NCBI Taxonomy" id="1209932"/>
    <lineage>
        <taxon>Eukaryota</taxon>
        <taxon>Fungi</taxon>
        <taxon>Dikarya</taxon>
        <taxon>Ascomycota</taxon>
        <taxon>Pezizomycotina</taxon>
        <taxon>Sordariomycetes</taxon>
        <taxon>Hypocreomycetidae</taxon>
        <taxon>Glomerellales</taxon>
        <taxon>Glomerellaceae</taxon>
        <taxon>Colletotrichum</taxon>
        <taxon>Colletotrichum acutatum species complex</taxon>
    </lineage>
</organism>
<sequence length="73" mass="8862">MNPSCARPEYMSMSSEIWRILDRLMHSYSEWEKPTFSPRRLVKNLPSVYQRLMYTKLRYRIPPERREAVAQLA</sequence>
<dbReference type="EMBL" id="JAESDN010000012">
    <property type="protein sequence ID" value="KAG7043568.1"/>
    <property type="molecule type" value="Genomic_DNA"/>
</dbReference>
<name>A0A9P7QUT8_9PEZI</name>
<dbReference type="Proteomes" id="UP000699042">
    <property type="component" value="Unassembled WGS sequence"/>
</dbReference>
<evidence type="ECO:0000313" key="1">
    <source>
        <dbReference type="EMBL" id="KAG7043568.1"/>
    </source>
</evidence>